<dbReference type="OrthoDB" id="36889at2157"/>
<dbReference type="KEGG" id="mfv:Mfer_1162"/>
<reference evidence="4 5" key="1">
    <citation type="journal article" date="2010" name="Stand. Genomic Sci.">
        <title>Complete genome sequence of Methanothermus fervidus type strain (V24S).</title>
        <authorList>
            <person name="Anderson I."/>
            <person name="Djao O.D."/>
            <person name="Misra M."/>
            <person name="Chertkov O."/>
            <person name="Nolan M."/>
            <person name="Lucas S."/>
            <person name="Lapidus A."/>
            <person name="Del Rio T.G."/>
            <person name="Tice H."/>
            <person name="Cheng J.F."/>
            <person name="Tapia R."/>
            <person name="Han C."/>
            <person name="Goodwin L."/>
            <person name="Pitluck S."/>
            <person name="Liolios K."/>
            <person name="Ivanova N."/>
            <person name="Mavromatis K."/>
            <person name="Mikhailova N."/>
            <person name="Pati A."/>
            <person name="Brambilla E."/>
            <person name="Chen A."/>
            <person name="Palaniappan K."/>
            <person name="Land M."/>
            <person name="Hauser L."/>
            <person name="Chang Y.J."/>
            <person name="Jeffries C.D."/>
            <person name="Sikorski J."/>
            <person name="Spring S."/>
            <person name="Rohde M."/>
            <person name="Eichinger K."/>
            <person name="Huber H."/>
            <person name="Wirth R."/>
            <person name="Goker M."/>
            <person name="Detter J.C."/>
            <person name="Woyke T."/>
            <person name="Bristow J."/>
            <person name="Eisen J.A."/>
            <person name="Markowitz V."/>
            <person name="Hugenholtz P."/>
            <person name="Klenk H.P."/>
            <person name="Kyrpides N.C."/>
        </authorList>
    </citation>
    <scope>NUCLEOTIDE SEQUENCE [LARGE SCALE GENOMIC DNA]</scope>
    <source>
        <strain evidence="5">ATCC 43054 / DSM 2088 / JCM 10308 / V24 S</strain>
    </source>
</reference>
<dbReference type="InterPro" id="IPR004606">
    <property type="entry name" value="Mop_domain"/>
</dbReference>
<dbReference type="Proteomes" id="UP000002315">
    <property type="component" value="Chromosome"/>
</dbReference>
<dbReference type="SUPFAM" id="SSF50331">
    <property type="entry name" value="MOP-like"/>
    <property type="match status" value="1"/>
</dbReference>
<dbReference type="AlphaFoldDB" id="E3GWI3"/>
<accession>E3GWI3</accession>
<gene>
    <name evidence="4" type="ordered locus">Mfer_1162</name>
</gene>
<dbReference type="EMBL" id="CP002278">
    <property type="protein sequence ID" value="ADP77948.1"/>
    <property type="molecule type" value="Genomic_DNA"/>
</dbReference>
<evidence type="ECO:0000313" key="4">
    <source>
        <dbReference type="EMBL" id="ADP77948.1"/>
    </source>
</evidence>
<sequence>MKISAQNRLKGVVKRIEKGQVVALVQIEITTPTVMTALITKDALDELELKIGDEVKAITKATEIMVSKE</sequence>
<dbReference type="Pfam" id="PF03459">
    <property type="entry name" value="TOBE"/>
    <property type="match status" value="1"/>
</dbReference>
<keyword evidence="5" id="KW-1185">Reference proteome</keyword>
<feature type="domain" description="Mop" evidence="3">
    <location>
        <begin position="2"/>
        <end position="68"/>
    </location>
</feature>
<keyword evidence="2" id="KW-0500">Molybdenum</keyword>
<dbReference type="HOGENOM" id="CLU_118993_1_1_2"/>
<organism evidence="4 5">
    <name type="scientific">Methanothermus fervidus (strain ATCC 43054 / DSM 2088 / JCM 10308 / V24 S)</name>
    <dbReference type="NCBI Taxonomy" id="523846"/>
    <lineage>
        <taxon>Archaea</taxon>
        <taxon>Methanobacteriati</taxon>
        <taxon>Methanobacteriota</taxon>
        <taxon>Methanomada group</taxon>
        <taxon>Methanobacteria</taxon>
        <taxon>Methanobacteriales</taxon>
        <taxon>Methanothermaceae</taxon>
        <taxon>Methanothermus</taxon>
    </lineage>
</organism>
<dbReference type="InterPro" id="IPR008995">
    <property type="entry name" value="Mo/tungstate-bd_C_term_dom"/>
</dbReference>
<name>E3GWI3_METFV</name>
<proteinExistence type="predicted"/>
<evidence type="ECO:0000256" key="1">
    <source>
        <dbReference type="ARBA" id="ARBA00004202"/>
    </source>
</evidence>
<dbReference type="PROSITE" id="PS51866">
    <property type="entry name" value="MOP"/>
    <property type="match status" value="1"/>
</dbReference>
<dbReference type="GO" id="GO:0005886">
    <property type="term" value="C:plasma membrane"/>
    <property type="evidence" value="ECO:0007669"/>
    <property type="project" value="UniProtKB-SubCell"/>
</dbReference>
<dbReference type="NCBIfam" id="TIGR00638">
    <property type="entry name" value="Mop"/>
    <property type="match status" value="1"/>
</dbReference>
<protein>
    <submittedName>
        <fullName evidence="4">TOBE domain protein</fullName>
    </submittedName>
</protein>
<comment type="subcellular location">
    <subcellularLocation>
        <location evidence="1">Cell membrane</location>
        <topology evidence="1">Peripheral membrane protein</topology>
    </subcellularLocation>
</comment>
<dbReference type="GO" id="GO:0015689">
    <property type="term" value="P:molybdate ion transport"/>
    <property type="evidence" value="ECO:0007669"/>
    <property type="project" value="InterPro"/>
</dbReference>
<evidence type="ECO:0000313" key="5">
    <source>
        <dbReference type="Proteomes" id="UP000002315"/>
    </source>
</evidence>
<evidence type="ECO:0000256" key="2">
    <source>
        <dbReference type="ARBA" id="ARBA00022505"/>
    </source>
</evidence>
<dbReference type="Gene3D" id="2.40.50.100">
    <property type="match status" value="1"/>
</dbReference>
<evidence type="ECO:0000259" key="3">
    <source>
        <dbReference type="PROSITE" id="PS51866"/>
    </source>
</evidence>
<dbReference type="STRING" id="523846.Mfer_1162"/>
<dbReference type="InterPro" id="IPR005116">
    <property type="entry name" value="Transp-assoc_OB_typ1"/>
</dbReference>